<gene>
    <name evidence="1" type="ORF">AGR4C_pa30007</name>
</gene>
<evidence type="ECO:0000313" key="2">
    <source>
        <dbReference type="Proteomes" id="UP000191897"/>
    </source>
</evidence>
<name>A0A1S7S9V9_AGRTU</name>
<dbReference type="AlphaFoldDB" id="A0A1S7S9V9"/>
<reference evidence="1 2" key="1">
    <citation type="submission" date="2016-01" db="EMBL/GenBank/DDBJ databases">
        <authorList>
            <person name="Oliw E.H."/>
        </authorList>
    </citation>
    <scope>NUCLEOTIDE SEQUENCE [LARGE SCALE GENOMIC DNA]</scope>
    <source>
        <strain evidence="1 2">Kerr 14</strain>
    </source>
</reference>
<accession>A0A1S7S9V9</accession>
<protein>
    <submittedName>
        <fullName evidence="1">Uncharacterized protein</fullName>
    </submittedName>
</protein>
<organism evidence="1 2">
    <name type="scientific">Agrobacterium tumefaciens str. Kerr 14</name>
    <dbReference type="NCBI Taxonomy" id="1183424"/>
    <lineage>
        <taxon>Bacteria</taxon>
        <taxon>Pseudomonadati</taxon>
        <taxon>Pseudomonadota</taxon>
        <taxon>Alphaproteobacteria</taxon>
        <taxon>Hyphomicrobiales</taxon>
        <taxon>Rhizobiaceae</taxon>
        <taxon>Rhizobium/Agrobacterium group</taxon>
        <taxon>Agrobacterium</taxon>
        <taxon>Agrobacterium tumefaciens complex</taxon>
    </lineage>
</organism>
<dbReference type="EMBL" id="FBWC01000034">
    <property type="protein sequence ID" value="CUX65022.1"/>
    <property type="molecule type" value="Genomic_DNA"/>
</dbReference>
<sequence length="113" mass="12699">MASWSESGSPSINPLTGSASKLRPLRLCLRGDRDRFRTLTGAIEREWPAPKMEPQMNTDLSLAQNHAFQLSRTLMVPVTLFRSGDEFGVLPSDELDDGDDLEIVHEFHPWPAH</sequence>
<evidence type="ECO:0000313" key="1">
    <source>
        <dbReference type="EMBL" id="CUX65022.1"/>
    </source>
</evidence>
<dbReference type="Proteomes" id="UP000191897">
    <property type="component" value="Unassembled WGS sequence"/>
</dbReference>
<proteinExistence type="predicted"/>